<evidence type="ECO:0000313" key="2">
    <source>
        <dbReference type="Proteomes" id="UP000055045"/>
    </source>
</evidence>
<evidence type="ECO:0000313" key="1">
    <source>
        <dbReference type="EMBL" id="KUM58242.1"/>
    </source>
</evidence>
<reference evidence="1 2" key="1">
    <citation type="submission" date="2015-10" db="EMBL/GenBank/DDBJ databases">
        <title>Genome sequencing of Penicillium freii.</title>
        <authorList>
            <person name="Nguyen H.D."/>
            <person name="Visagie C.M."/>
            <person name="Seifert K.A."/>
        </authorList>
    </citation>
    <scope>NUCLEOTIDE SEQUENCE [LARGE SCALE GENOMIC DNA]</scope>
    <source>
        <strain evidence="1 2">DAOM 242723</strain>
    </source>
</reference>
<comment type="caution">
    <text evidence="1">The sequence shown here is derived from an EMBL/GenBank/DDBJ whole genome shotgun (WGS) entry which is preliminary data.</text>
</comment>
<keyword evidence="2" id="KW-1185">Reference proteome</keyword>
<sequence>MPPDQQHIAAPIFQRWFQSASGRIWKAVIILTNLQRVACIANLVFRPSTTIGWWLYGASLVLSNAHLPFVPRLLRSEKQMLEEQHEAPEKGLAALGDWVTVNNVRVMGVDLPLLLVTTAAAVVSGNWA</sequence>
<dbReference type="EMBL" id="LLXE01000297">
    <property type="protein sequence ID" value="KUM58242.1"/>
    <property type="molecule type" value="Genomic_DNA"/>
</dbReference>
<protein>
    <submittedName>
        <fullName evidence="1">Uncharacterized protein</fullName>
    </submittedName>
</protein>
<proteinExistence type="predicted"/>
<dbReference type="AlphaFoldDB" id="A0A101MCX4"/>
<organism evidence="1 2">
    <name type="scientific">Penicillium freii</name>
    <dbReference type="NCBI Taxonomy" id="48697"/>
    <lineage>
        <taxon>Eukaryota</taxon>
        <taxon>Fungi</taxon>
        <taxon>Dikarya</taxon>
        <taxon>Ascomycota</taxon>
        <taxon>Pezizomycotina</taxon>
        <taxon>Eurotiomycetes</taxon>
        <taxon>Eurotiomycetidae</taxon>
        <taxon>Eurotiales</taxon>
        <taxon>Aspergillaceae</taxon>
        <taxon>Penicillium</taxon>
    </lineage>
</organism>
<gene>
    <name evidence="1" type="ORF">ACN42_g8914</name>
</gene>
<name>A0A101MCX4_PENFR</name>
<accession>A0A101MCX4</accession>
<dbReference type="Proteomes" id="UP000055045">
    <property type="component" value="Unassembled WGS sequence"/>
</dbReference>